<protein>
    <submittedName>
        <fullName evidence="3">Putative amidohydrolase</fullName>
    </submittedName>
</protein>
<evidence type="ECO:0000259" key="2">
    <source>
        <dbReference type="PROSITE" id="PS50263"/>
    </source>
</evidence>
<evidence type="ECO:0000313" key="3">
    <source>
        <dbReference type="EMBL" id="RCW51052.1"/>
    </source>
</evidence>
<dbReference type="OrthoDB" id="9811121at2"/>
<dbReference type="GO" id="GO:0016787">
    <property type="term" value="F:hydrolase activity"/>
    <property type="evidence" value="ECO:0007669"/>
    <property type="project" value="UniProtKB-KW"/>
</dbReference>
<dbReference type="AlphaFoldDB" id="A0A368W6T5"/>
<dbReference type="PROSITE" id="PS01227">
    <property type="entry name" value="UPF0012"/>
    <property type="match status" value="1"/>
</dbReference>
<organism evidence="3 4">
    <name type="scientific">Paenibacillus prosopidis</name>
    <dbReference type="NCBI Taxonomy" id="630520"/>
    <lineage>
        <taxon>Bacteria</taxon>
        <taxon>Bacillati</taxon>
        <taxon>Bacillota</taxon>
        <taxon>Bacilli</taxon>
        <taxon>Bacillales</taxon>
        <taxon>Paenibacillaceae</taxon>
        <taxon>Paenibacillus</taxon>
    </lineage>
</organism>
<proteinExistence type="inferred from homology"/>
<name>A0A368W6T5_9BACL</name>
<dbReference type="Proteomes" id="UP000252415">
    <property type="component" value="Unassembled WGS sequence"/>
</dbReference>
<comment type="similarity">
    <text evidence="1">Belongs to the carbon-nitrogen hydrolase superfamily. NIT1/NIT2 family.</text>
</comment>
<dbReference type="InterPro" id="IPR001110">
    <property type="entry name" value="UPF0012_CS"/>
</dbReference>
<keyword evidence="3" id="KW-0378">Hydrolase</keyword>
<dbReference type="CDD" id="cd07583">
    <property type="entry name" value="nitrilase_5"/>
    <property type="match status" value="1"/>
</dbReference>
<feature type="domain" description="CN hydrolase" evidence="2">
    <location>
        <begin position="5"/>
        <end position="243"/>
    </location>
</feature>
<gene>
    <name evidence="3" type="ORF">DFP97_102244</name>
</gene>
<dbReference type="SUPFAM" id="SSF56317">
    <property type="entry name" value="Carbon-nitrogen hydrolase"/>
    <property type="match status" value="1"/>
</dbReference>
<sequence length="266" mass="29893">MSNILRLALLQMHIEAGNPEANFSKLTSMLEEAVSQEQKPDVIMFPEMWNTGYALTEIHTIADRDGARTKAFLSDFSKKHGVHIIGGSIAELKSEKVLNTIYAFDREGNVAADYSKIHLFRLMDEEKYLAAGDKPGRLEIEGAQAGLMICYDIRFPELARKLALEGAKLLFVPAEWPHPRLHHWRTLLTARAIENQMFVIACNRMGTSGSTEFFGHSIVLDPWGETIAEAGEEETIIYADIDLSLVDAVRSKIPVFEDRRPSIYEA</sequence>
<reference evidence="3 4" key="1">
    <citation type="submission" date="2018-07" db="EMBL/GenBank/DDBJ databases">
        <title>Genomic Encyclopedia of Type Strains, Phase III (KMG-III): the genomes of soil and plant-associated and newly described type strains.</title>
        <authorList>
            <person name="Whitman W."/>
        </authorList>
    </citation>
    <scope>NUCLEOTIDE SEQUENCE [LARGE SCALE GENOMIC DNA]</scope>
    <source>
        <strain evidence="3 4">CECT 7506</strain>
    </source>
</reference>
<accession>A0A368W6T5</accession>
<evidence type="ECO:0000256" key="1">
    <source>
        <dbReference type="ARBA" id="ARBA00010613"/>
    </source>
</evidence>
<dbReference type="InterPro" id="IPR036526">
    <property type="entry name" value="C-N_Hydrolase_sf"/>
</dbReference>
<dbReference type="InterPro" id="IPR003010">
    <property type="entry name" value="C-N_Hydrolase"/>
</dbReference>
<evidence type="ECO:0000313" key="4">
    <source>
        <dbReference type="Proteomes" id="UP000252415"/>
    </source>
</evidence>
<dbReference type="PANTHER" id="PTHR23088:SF27">
    <property type="entry name" value="DEAMINATED GLUTATHIONE AMIDASE"/>
    <property type="match status" value="1"/>
</dbReference>
<dbReference type="Pfam" id="PF00795">
    <property type="entry name" value="CN_hydrolase"/>
    <property type="match status" value="1"/>
</dbReference>
<comment type="caution">
    <text evidence="3">The sequence shown here is derived from an EMBL/GenBank/DDBJ whole genome shotgun (WGS) entry which is preliminary data.</text>
</comment>
<dbReference type="EMBL" id="QPJD01000002">
    <property type="protein sequence ID" value="RCW51052.1"/>
    <property type="molecule type" value="Genomic_DNA"/>
</dbReference>
<dbReference type="PROSITE" id="PS50263">
    <property type="entry name" value="CN_HYDROLASE"/>
    <property type="match status" value="1"/>
</dbReference>
<dbReference type="RefSeq" id="WP_114378552.1">
    <property type="nucleotide sequence ID" value="NZ_QPJD01000002.1"/>
</dbReference>
<dbReference type="Gene3D" id="3.60.110.10">
    <property type="entry name" value="Carbon-nitrogen hydrolase"/>
    <property type="match status" value="1"/>
</dbReference>
<dbReference type="PANTHER" id="PTHR23088">
    <property type="entry name" value="NITRILASE-RELATED"/>
    <property type="match status" value="1"/>
</dbReference>
<keyword evidence="4" id="KW-1185">Reference proteome</keyword>